<evidence type="ECO:0000313" key="4">
    <source>
        <dbReference type="EMBL" id="GMH84687.1"/>
    </source>
</evidence>
<dbReference type="PANTHER" id="PTHR43872:SF1">
    <property type="entry name" value="MONOOXYGENASE, PUTATIVE (AFU_ORTHOLOGUE AFUA_8G02570)-RELATED"/>
    <property type="match status" value="1"/>
</dbReference>
<dbReference type="PANTHER" id="PTHR43872">
    <property type="entry name" value="MONOOXYGENASE, PUTATIVE (AFU_ORTHOLOGUE AFUA_8G02570)-RELATED"/>
    <property type="match status" value="1"/>
</dbReference>
<comment type="caution">
    <text evidence="4">The sequence shown here is derived from an EMBL/GenBank/DDBJ whole genome shotgun (WGS) entry which is preliminary data.</text>
</comment>
<dbReference type="GO" id="GO:0004497">
    <property type="term" value="F:monooxygenase activity"/>
    <property type="evidence" value="ECO:0007669"/>
    <property type="project" value="UniProtKB-KW"/>
</dbReference>
<accession>A0A9W7B6E2</accession>
<gene>
    <name evidence="4" type="ORF">TrST_g13208</name>
</gene>
<dbReference type="Proteomes" id="UP001165085">
    <property type="component" value="Unassembled WGS sequence"/>
</dbReference>
<reference evidence="5" key="1">
    <citation type="journal article" date="2023" name="Commun. Biol.">
        <title>Genome analysis of Parmales, the sister group of diatoms, reveals the evolutionary specialization of diatoms from phago-mixotrophs to photoautotrophs.</title>
        <authorList>
            <person name="Ban H."/>
            <person name="Sato S."/>
            <person name="Yoshikawa S."/>
            <person name="Yamada K."/>
            <person name="Nakamura Y."/>
            <person name="Ichinomiya M."/>
            <person name="Sato N."/>
            <person name="Blanc-Mathieu R."/>
            <person name="Endo H."/>
            <person name="Kuwata A."/>
            <person name="Ogata H."/>
        </authorList>
    </citation>
    <scope>NUCLEOTIDE SEQUENCE [LARGE SCALE GENOMIC DNA]</scope>
    <source>
        <strain evidence="5">NIES 3701</strain>
    </source>
</reference>
<organism evidence="4 5">
    <name type="scientific">Triparma strigata</name>
    <dbReference type="NCBI Taxonomy" id="1606541"/>
    <lineage>
        <taxon>Eukaryota</taxon>
        <taxon>Sar</taxon>
        <taxon>Stramenopiles</taxon>
        <taxon>Ochrophyta</taxon>
        <taxon>Bolidophyceae</taxon>
        <taxon>Parmales</taxon>
        <taxon>Triparmaceae</taxon>
        <taxon>Triparma</taxon>
    </lineage>
</organism>
<name>A0A9W7B6E2_9STRA</name>
<comment type="cofactor">
    <cofactor evidence="1">
        <name>FAD</name>
        <dbReference type="ChEBI" id="CHEBI:57692"/>
    </cofactor>
</comment>
<keyword evidence="2" id="KW-0560">Oxidoreductase</keyword>
<evidence type="ECO:0000313" key="5">
    <source>
        <dbReference type="Proteomes" id="UP001165085"/>
    </source>
</evidence>
<dbReference type="AlphaFoldDB" id="A0A9W7B6E2"/>
<evidence type="ECO:0000256" key="1">
    <source>
        <dbReference type="ARBA" id="ARBA00001974"/>
    </source>
</evidence>
<dbReference type="OrthoDB" id="66881at2759"/>
<dbReference type="InterPro" id="IPR051820">
    <property type="entry name" value="FAD-binding_MO"/>
</dbReference>
<proteinExistence type="predicted"/>
<keyword evidence="5" id="KW-1185">Reference proteome</keyword>
<dbReference type="Pfam" id="PF13738">
    <property type="entry name" value="Pyr_redox_3"/>
    <property type="match status" value="1"/>
</dbReference>
<dbReference type="InterPro" id="IPR036188">
    <property type="entry name" value="FAD/NAD-bd_sf"/>
</dbReference>
<dbReference type="Gene3D" id="3.50.50.60">
    <property type="entry name" value="FAD/NAD(P)-binding domain"/>
    <property type="match status" value="2"/>
</dbReference>
<evidence type="ECO:0000256" key="2">
    <source>
        <dbReference type="ARBA" id="ARBA00023033"/>
    </source>
</evidence>
<evidence type="ECO:0008006" key="6">
    <source>
        <dbReference type="Google" id="ProtNLM"/>
    </source>
</evidence>
<keyword evidence="2" id="KW-0503">Monooxygenase</keyword>
<dbReference type="EMBL" id="BRXY01000296">
    <property type="protein sequence ID" value="GMH84687.1"/>
    <property type="molecule type" value="Genomic_DNA"/>
</dbReference>
<protein>
    <recommendedName>
        <fullName evidence="6">Flavin-containing monooxygenase</fullName>
    </recommendedName>
</protein>
<evidence type="ECO:0000256" key="3">
    <source>
        <dbReference type="SAM" id="MobiDB-lite"/>
    </source>
</evidence>
<dbReference type="SUPFAM" id="SSF51905">
    <property type="entry name" value="FAD/NAD(P)-binding domain"/>
    <property type="match status" value="1"/>
</dbReference>
<feature type="region of interest" description="Disordered" evidence="3">
    <location>
        <begin position="500"/>
        <end position="521"/>
    </location>
</feature>
<feature type="compositionally biased region" description="Basic residues" evidence="3">
    <location>
        <begin position="508"/>
        <end position="521"/>
    </location>
</feature>
<sequence>MEELDVIVIGAGLSGICALHTLSETQRDVPLTFLALESRSEIGGTWAFFKYPGFRNDSSMFTFGFSFNPWSKTKHVVEGSEIKAYLNETVDKFDLRQYIKTNTAVTKCDFSTKTGKWTVTTNDKSYVASYIVSATGYYDYSKPHFPTYDGTSEFTSNGGIIMHSQFWDESLSLKDKTVSIIGSGATAITILPTLVSQGVKVNLIQRSPTYIVPMPSTEDNFVSNIVLSVFPSYGFTLFRYFHLWLGYFFYWYCTWFPSLARAGIKTAAFFSLNVSSGDFRENYNRHFTPKYNPWQQRLCLSPDNDFYSSVTKPNCKVYTSRIKRFNSKGIELLDGQTVQTDILVYATGLTLLPLGGIALTVDGEAKKPADTVMYKSYHPSSIPNLFVLTGYLNSSWTLRVELTMDYVGRILKKMKRQRLDLCYPVFDDKDELADLLGFNSGYIVRGKGLMPQQGKGSPWKMWQNYARDWWEMTMGSLDDGVMKFGTIETGEEKKLNYAEKRKAQGRGNLKRRPRHKMSIFE</sequence>